<dbReference type="AlphaFoldDB" id="A0A4Q6XQE6"/>
<evidence type="ECO:0000256" key="1">
    <source>
        <dbReference type="SAM" id="SignalP"/>
    </source>
</evidence>
<dbReference type="OrthoDB" id="1361499at2"/>
<protein>
    <submittedName>
        <fullName evidence="2">Uncharacterized protein</fullName>
    </submittedName>
</protein>
<reference evidence="2 3" key="1">
    <citation type="submission" date="2019-02" db="EMBL/GenBank/DDBJ databases">
        <authorList>
            <person name="Li Y."/>
        </authorList>
    </citation>
    <scope>NUCLEOTIDE SEQUENCE [LARGE SCALE GENOMIC DNA]</scope>
    <source>
        <strain evidence="2 3">30C10-4-7</strain>
    </source>
</reference>
<evidence type="ECO:0000313" key="3">
    <source>
        <dbReference type="Proteomes" id="UP000292855"/>
    </source>
</evidence>
<keyword evidence="3" id="KW-1185">Reference proteome</keyword>
<feature type="chain" id="PRO_5020590758" evidence="1">
    <location>
        <begin position="21"/>
        <end position="127"/>
    </location>
</feature>
<keyword evidence="1" id="KW-0732">Signal</keyword>
<dbReference type="Proteomes" id="UP000292855">
    <property type="component" value="Unassembled WGS sequence"/>
</dbReference>
<proteinExistence type="predicted"/>
<accession>A0A4Q6XQE6</accession>
<sequence length="127" mass="15186">MKTLLTLYMIICSLNSTVQAEWSNWKKSPCYDKVEYRYRYIRTHGTRQIFEIQFKNRYERTIYFDYALAGSKQDEDMHHARRTSLPANRASKPVQLFSNSEEFLIEVGRLNFSPYDTEYEECDPEAT</sequence>
<evidence type="ECO:0000313" key="2">
    <source>
        <dbReference type="EMBL" id="RZF59642.1"/>
    </source>
</evidence>
<dbReference type="EMBL" id="SGIT01000002">
    <property type="protein sequence ID" value="RZF59642.1"/>
    <property type="molecule type" value="Genomic_DNA"/>
</dbReference>
<dbReference type="RefSeq" id="WP_130141561.1">
    <property type="nucleotide sequence ID" value="NZ_SGIT01000002.1"/>
</dbReference>
<gene>
    <name evidence="2" type="ORF">EWE74_10805</name>
</gene>
<name>A0A4Q6XQE6_9SPHI</name>
<organism evidence="2 3">
    <name type="scientific">Sphingobacterium corticibacterium</name>
    <dbReference type="NCBI Taxonomy" id="2484746"/>
    <lineage>
        <taxon>Bacteria</taxon>
        <taxon>Pseudomonadati</taxon>
        <taxon>Bacteroidota</taxon>
        <taxon>Sphingobacteriia</taxon>
        <taxon>Sphingobacteriales</taxon>
        <taxon>Sphingobacteriaceae</taxon>
        <taxon>Sphingobacterium</taxon>
    </lineage>
</organism>
<comment type="caution">
    <text evidence="2">The sequence shown here is derived from an EMBL/GenBank/DDBJ whole genome shotgun (WGS) entry which is preliminary data.</text>
</comment>
<feature type="signal peptide" evidence="1">
    <location>
        <begin position="1"/>
        <end position="20"/>
    </location>
</feature>